<feature type="compositionally biased region" description="Basic and acidic residues" evidence="1">
    <location>
        <begin position="55"/>
        <end position="69"/>
    </location>
</feature>
<protein>
    <submittedName>
        <fullName evidence="2">Uncharacterized protein</fullName>
    </submittedName>
</protein>
<comment type="caution">
    <text evidence="2">The sequence shown here is derived from an EMBL/GenBank/DDBJ whole genome shotgun (WGS) entry which is preliminary data.</text>
</comment>
<accession>A0ABX1JW57</accession>
<dbReference type="Proteomes" id="UP000777774">
    <property type="component" value="Unassembled WGS sequence"/>
</dbReference>
<evidence type="ECO:0000313" key="2">
    <source>
        <dbReference type="EMBL" id="NKY38209.1"/>
    </source>
</evidence>
<organism evidence="2 3">
    <name type="scientific">Cellulomonas septica</name>
    <dbReference type="NCBI Taxonomy" id="285080"/>
    <lineage>
        <taxon>Bacteria</taxon>
        <taxon>Bacillati</taxon>
        <taxon>Actinomycetota</taxon>
        <taxon>Actinomycetes</taxon>
        <taxon>Micrococcales</taxon>
        <taxon>Cellulomonadaceae</taxon>
        <taxon>Cellulomonas</taxon>
    </lineage>
</organism>
<evidence type="ECO:0000313" key="3">
    <source>
        <dbReference type="Proteomes" id="UP000777774"/>
    </source>
</evidence>
<name>A0ABX1JW57_9CELL</name>
<feature type="region of interest" description="Disordered" evidence="1">
    <location>
        <begin position="42"/>
        <end position="69"/>
    </location>
</feature>
<dbReference type="EMBL" id="JAAXOY010000008">
    <property type="protein sequence ID" value="NKY38209.1"/>
    <property type="molecule type" value="Genomic_DNA"/>
</dbReference>
<keyword evidence="3" id="KW-1185">Reference proteome</keyword>
<proteinExistence type="predicted"/>
<sequence>MRILLSATLRVQRALVRPGGPGHLAEGAQYIDKTVDGKALVGRRRSRLGVPSPGRGRDHSEMREGLDGS</sequence>
<gene>
    <name evidence="2" type="ORF">HGA02_01335</name>
</gene>
<evidence type="ECO:0000256" key="1">
    <source>
        <dbReference type="SAM" id="MobiDB-lite"/>
    </source>
</evidence>
<reference evidence="2 3" key="1">
    <citation type="submission" date="2020-04" db="EMBL/GenBank/DDBJ databases">
        <title>MicrobeNet Type strains.</title>
        <authorList>
            <person name="Nicholson A.C."/>
        </authorList>
    </citation>
    <scope>NUCLEOTIDE SEQUENCE [LARGE SCALE GENOMIC DNA]</scope>
    <source>
        <strain evidence="2 3">ATCC BAA-787</strain>
    </source>
</reference>